<evidence type="ECO:0000313" key="2">
    <source>
        <dbReference type="EMBL" id="AGY57791.1"/>
    </source>
</evidence>
<sequence length="99" mass="11562">MSKPVLFTPIAVEELLEAQDWYESQLPGLGTRFRNTVDTTVASIAAQPMRYPIVFQEIVHRALLRPFPYSLFFCIEPDIVLVIACFHTRRDPKQWQQRI</sequence>
<dbReference type="InterPro" id="IPR035093">
    <property type="entry name" value="RelE/ParE_toxin_dom_sf"/>
</dbReference>
<keyword evidence="3" id="KW-1185">Reference proteome</keyword>
<dbReference type="AlphaFoldDB" id="U5QFS6"/>
<dbReference type="HOGENOM" id="CLU_147162_7_0_3"/>
<organism evidence="2 3">
    <name type="scientific">Gloeobacter kilaueensis (strain ATCC BAA-2537 / CCAP 1431/1 / ULC 316 / JS1)</name>
    <dbReference type="NCBI Taxonomy" id="1183438"/>
    <lineage>
        <taxon>Bacteria</taxon>
        <taxon>Bacillati</taxon>
        <taxon>Cyanobacteriota</taxon>
        <taxon>Cyanophyceae</taxon>
        <taxon>Gloeobacterales</taxon>
        <taxon>Gloeobacteraceae</taxon>
        <taxon>Gloeobacter</taxon>
    </lineage>
</organism>
<dbReference type="Gene3D" id="3.30.2310.20">
    <property type="entry name" value="RelE-like"/>
    <property type="match status" value="1"/>
</dbReference>
<gene>
    <name evidence="2" type="ORF">GKIL_1545</name>
</gene>
<protein>
    <submittedName>
        <fullName evidence="2">Plasmid stabilization system protein</fullName>
    </submittedName>
</protein>
<dbReference type="Proteomes" id="UP000017396">
    <property type="component" value="Chromosome"/>
</dbReference>
<accession>U5QFS6</accession>
<dbReference type="KEGG" id="glj:GKIL_1545"/>
<keyword evidence="1" id="KW-1277">Toxin-antitoxin system</keyword>
<dbReference type="Pfam" id="PF05016">
    <property type="entry name" value="ParE_toxin"/>
    <property type="match status" value="1"/>
</dbReference>
<dbReference type="eggNOG" id="COG3668">
    <property type="taxonomic scope" value="Bacteria"/>
</dbReference>
<name>U5QFS6_GLOK1</name>
<proteinExistence type="predicted"/>
<dbReference type="OrthoDB" id="278204at2"/>
<reference evidence="2 3" key="1">
    <citation type="journal article" date="2013" name="PLoS ONE">
        <title>Cultivation and Complete Genome Sequencing of Gloeobacter kilaueensis sp. nov., from a Lava Cave in Kilauea Caldera, Hawai'i.</title>
        <authorList>
            <person name="Saw J.H."/>
            <person name="Schatz M."/>
            <person name="Brown M.V."/>
            <person name="Kunkel D.D."/>
            <person name="Foster J.S."/>
            <person name="Shick H."/>
            <person name="Christensen S."/>
            <person name="Hou S."/>
            <person name="Wan X."/>
            <person name="Donachie S.P."/>
        </authorList>
    </citation>
    <scope>NUCLEOTIDE SEQUENCE [LARGE SCALE GENOMIC DNA]</scope>
    <source>
        <strain evidence="3">JS</strain>
    </source>
</reference>
<evidence type="ECO:0000313" key="3">
    <source>
        <dbReference type="Proteomes" id="UP000017396"/>
    </source>
</evidence>
<dbReference type="STRING" id="1183438.GKIL_1545"/>
<dbReference type="InterPro" id="IPR007712">
    <property type="entry name" value="RelE/ParE_toxin"/>
</dbReference>
<evidence type="ECO:0000256" key="1">
    <source>
        <dbReference type="ARBA" id="ARBA00022649"/>
    </source>
</evidence>
<dbReference type="EMBL" id="CP003587">
    <property type="protein sequence ID" value="AGY57791.1"/>
    <property type="molecule type" value="Genomic_DNA"/>
</dbReference>